<keyword evidence="4" id="KW-1003">Cell membrane</keyword>
<dbReference type="GO" id="GO:0015833">
    <property type="term" value="P:peptide transport"/>
    <property type="evidence" value="ECO:0007669"/>
    <property type="project" value="InterPro"/>
</dbReference>
<keyword evidence="10" id="KW-1185">Reference proteome</keyword>
<dbReference type="FunFam" id="3.40.50.300:FF:000016">
    <property type="entry name" value="Oligopeptide ABC transporter ATP-binding component"/>
    <property type="match status" value="1"/>
</dbReference>
<evidence type="ECO:0000313" key="9">
    <source>
        <dbReference type="EMBL" id="ACB85967.1"/>
    </source>
</evidence>
<dbReference type="NCBIfam" id="TIGR01727">
    <property type="entry name" value="oligo_HPY"/>
    <property type="match status" value="1"/>
</dbReference>
<dbReference type="CDD" id="cd03257">
    <property type="entry name" value="ABC_NikE_OppD_transporters"/>
    <property type="match status" value="1"/>
</dbReference>
<protein>
    <submittedName>
        <fullName evidence="9">Oligopeptide/dipeptide ABC transporter, ATPase subunit</fullName>
    </submittedName>
</protein>
<keyword evidence="5" id="KW-0547">Nucleotide-binding</keyword>
<comment type="similarity">
    <text evidence="2">Belongs to the ABC transporter superfamily.</text>
</comment>
<dbReference type="GO" id="GO:0016887">
    <property type="term" value="F:ATP hydrolysis activity"/>
    <property type="evidence" value="ECO:0007669"/>
    <property type="project" value="InterPro"/>
</dbReference>
<dbReference type="GO" id="GO:0005886">
    <property type="term" value="C:plasma membrane"/>
    <property type="evidence" value="ECO:0007669"/>
    <property type="project" value="UniProtKB-SubCell"/>
</dbReference>
<dbReference type="InterPro" id="IPR017871">
    <property type="entry name" value="ABC_transporter-like_CS"/>
</dbReference>
<dbReference type="InterPro" id="IPR003593">
    <property type="entry name" value="AAA+_ATPase"/>
</dbReference>
<name>B2A0T7_NATTJ</name>
<dbReference type="STRING" id="457570.Nther_2402"/>
<dbReference type="Pfam" id="PF08352">
    <property type="entry name" value="oligo_HPY"/>
    <property type="match status" value="1"/>
</dbReference>
<gene>
    <name evidence="9" type="ordered locus">Nther_2402</name>
</gene>
<organism evidence="9 10">
    <name type="scientific">Natranaerobius thermophilus (strain ATCC BAA-1301 / DSM 18059 / JW/NM-WN-LF)</name>
    <dbReference type="NCBI Taxonomy" id="457570"/>
    <lineage>
        <taxon>Bacteria</taxon>
        <taxon>Bacillati</taxon>
        <taxon>Bacillota</taxon>
        <taxon>Clostridia</taxon>
        <taxon>Natranaerobiales</taxon>
        <taxon>Natranaerobiaceae</taxon>
        <taxon>Natranaerobius</taxon>
    </lineage>
</organism>
<dbReference type="InterPro" id="IPR050388">
    <property type="entry name" value="ABC_Ni/Peptide_Import"/>
</dbReference>
<proteinExistence type="inferred from homology"/>
<dbReference type="HOGENOM" id="CLU_000604_1_23_9"/>
<evidence type="ECO:0000256" key="4">
    <source>
        <dbReference type="ARBA" id="ARBA00022475"/>
    </source>
</evidence>
<evidence type="ECO:0000256" key="6">
    <source>
        <dbReference type="ARBA" id="ARBA00022840"/>
    </source>
</evidence>
<keyword evidence="6" id="KW-0067">ATP-binding</keyword>
<dbReference type="InterPro" id="IPR003439">
    <property type="entry name" value="ABC_transporter-like_ATP-bd"/>
</dbReference>
<dbReference type="SUPFAM" id="SSF52540">
    <property type="entry name" value="P-loop containing nucleoside triphosphate hydrolases"/>
    <property type="match status" value="1"/>
</dbReference>
<evidence type="ECO:0000313" key="10">
    <source>
        <dbReference type="Proteomes" id="UP000001683"/>
    </source>
</evidence>
<keyword evidence="3" id="KW-0813">Transport</keyword>
<accession>B2A0T7</accession>
<evidence type="ECO:0000259" key="8">
    <source>
        <dbReference type="PROSITE" id="PS50893"/>
    </source>
</evidence>
<dbReference type="Pfam" id="PF00005">
    <property type="entry name" value="ABC_tran"/>
    <property type="match status" value="1"/>
</dbReference>
<keyword evidence="7" id="KW-0472">Membrane</keyword>
<evidence type="ECO:0000256" key="2">
    <source>
        <dbReference type="ARBA" id="ARBA00005417"/>
    </source>
</evidence>
<comment type="subcellular location">
    <subcellularLocation>
        <location evidence="1">Cell membrane</location>
        <topology evidence="1">Peripheral membrane protein</topology>
    </subcellularLocation>
</comment>
<dbReference type="InterPro" id="IPR013563">
    <property type="entry name" value="Oligopep_ABC_C"/>
</dbReference>
<sequence>MSEKLLEVKDLSIHYVTEDGRIKACDGVNFWLEEGETLGLVGETGAGKTTTALGIMNLVPDPPGVIEGGEVYFQGEDLLKKKESQLQKIRGNSISMIFQDPMTSLNPVITIGEQIAEGIQLHQKLNRSDAIEKAKEMLEVVGLPKSRIDDYPHQFSGGMKQRVVIAIALACNPHLLIADEPTTALDVTIQAQVLEVMNNLKHEFKTAMLMITHDLGIVADACDKVAIMYTGKIVEFADKKTLFTNPKHPYTDGLFGSIPSLDEDEDRLTPIKGLMPEPTELPEGCPFHPRCPKAIDICREEHPEEIISKDEQGKEHRVLCHIYDSRYEHKFSDSAVKS</sequence>
<dbReference type="OrthoDB" id="9806285at2"/>
<dbReference type="RefSeq" id="WP_012448816.1">
    <property type="nucleotide sequence ID" value="NC_010718.1"/>
</dbReference>
<dbReference type="InterPro" id="IPR027417">
    <property type="entry name" value="P-loop_NTPase"/>
</dbReference>
<dbReference type="eggNOG" id="COG0444">
    <property type="taxonomic scope" value="Bacteria"/>
</dbReference>
<dbReference type="Proteomes" id="UP000001683">
    <property type="component" value="Chromosome"/>
</dbReference>
<feature type="domain" description="ABC transporter" evidence="8">
    <location>
        <begin position="8"/>
        <end position="255"/>
    </location>
</feature>
<dbReference type="PROSITE" id="PS00211">
    <property type="entry name" value="ABC_TRANSPORTER_1"/>
    <property type="match status" value="1"/>
</dbReference>
<dbReference type="PANTHER" id="PTHR43297:SF2">
    <property type="entry name" value="DIPEPTIDE TRANSPORT ATP-BINDING PROTEIN DPPD"/>
    <property type="match status" value="1"/>
</dbReference>
<dbReference type="Gene3D" id="3.40.50.300">
    <property type="entry name" value="P-loop containing nucleotide triphosphate hydrolases"/>
    <property type="match status" value="1"/>
</dbReference>
<evidence type="ECO:0000256" key="5">
    <source>
        <dbReference type="ARBA" id="ARBA00022741"/>
    </source>
</evidence>
<dbReference type="SMART" id="SM00382">
    <property type="entry name" value="AAA"/>
    <property type="match status" value="1"/>
</dbReference>
<dbReference type="InParanoid" id="B2A0T7"/>
<dbReference type="EMBL" id="CP001034">
    <property type="protein sequence ID" value="ACB85967.1"/>
    <property type="molecule type" value="Genomic_DNA"/>
</dbReference>
<reference evidence="9 10" key="2">
    <citation type="journal article" date="2011" name="J. Bacteriol.">
        <title>Complete genome sequence of the anaerobic, halophilic alkalithermophile Natranaerobius thermophilus JW/NM-WN-LF.</title>
        <authorList>
            <person name="Zhao B."/>
            <person name="Mesbah N.M."/>
            <person name="Dalin E."/>
            <person name="Goodwin L."/>
            <person name="Nolan M."/>
            <person name="Pitluck S."/>
            <person name="Chertkov O."/>
            <person name="Brettin T.S."/>
            <person name="Han J."/>
            <person name="Larimer F.W."/>
            <person name="Land M.L."/>
            <person name="Hauser L."/>
            <person name="Kyrpides N."/>
            <person name="Wiegel J."/>
        </authorList>
    </citation>
    <scope>NUCLEOTIDE SEQUENCE [LARGE SCALE GENOMIC DNA]</scope>
    <source>
        <strain evidence="10">ATCC BAA-1301 / DSM 18059 / JW/NM-WN-LF</strain>
    </source>
</reference>
<dbReference type="GO" id="GO:0005524">
    <property type="term" value="F:ATP binding"/>
    <property type="evidence" value="ECO:0007669"/>
    <property type="project" value="UniProtKB-KW"/>
</dbReference>
<evidence type="ECO:0000256" key="1">
    <source>
        <dbReference type="ARBA" id="ARBA00004202"/>
    </source>
</evidence>
<dbReference type="KEGG" id="nth:Nther_2402"/>
<reference evidence="9 10" key="1">
    <citation type="submission" date="2008-04" db="EMBL/GenBank/DDBJ databases">
        <title>Complete sequence of chromosome of Natranaerobius thermophilus JW/NM-WN-LF.</title>
        <authorList>
            <consortium name="US DOE Joint Genome Institute"/>
            <person name="Copeland A."/>
            <person name="Lucas S."/>
            <person name="Lapidus A."/>
            <person name="Glavina del Rio T."/>
            <person name="Dalin E."/>
            <person name="Tice H."/>
            <person name="Bruce D."/>
            <person name="Goodwin L."/>
            <person name="Pitluck S."/>
            <person name="Chertkov O."/>
            <person name="Brettin T."/>
            <person name="Detter J.C."/>
            <person name="Han C."/>
            <person name="Kuske C.R."/>
            <person name="Schmutz J."/>
            <person name="Larimer F."/>
            <person name="Land M."/>
            <person name="Hauser L."/>
            <person name="Kyrpides N."/>
            <person name="Lykidis A."/>
            <person name="Mesbah N.M."/>
            <person name="Wiegel J."/>
        </authorList>
    </citation>
    <scope>NUCLEOTIDE SEQUENCE [LARGE SCALE GENOMIC DNA]</scope>
    <source>
        <strain evidence="10">ATCC BAA-1301 / DSM 18059 / JW/NM-WN-LF</strain>
    </source>
</reference>
<evidence type="ECO:0000256" key="7">
    <source>
        <dbReference type="ARBA" id="ARBA00023136"/>
    </source>
</evidence>
<dbReference type="PROSITE" id="PS50893">
    <property type="entry name" value="ABC_TRANSPORTER_2"/>
    <property type="match status" value="1"/>
</dbReference>
<evidence type="ECO:0000256" key="3">
    <source>
        <dbReference type="ARBA" id="ARBA00022448"/>
    </source>
</evidence>
<dbReference type="PANTHER" id="PTHR43297">
    <property type="entry name" value="OLIGOPEPTIDE TRANSPORT ATP-BINDING PROTEIN APPD"/>
    <property type="match status" value="1"/>
</dbReference>
<dbReference type="AlphaFoldDB" id="B2A0T7"/>